<sequence length="38" mass="4108">MTELNLGSLFDGIGVFPLAASRYGITPIWESEVVVIVL</sequence>
<comment type="caution">
    <text evidence="1">The sequence shown here is derived from an EMBL/GenBank/DDBJ whole genome shotgun (WGS) entry which is preliminary data.</text>
</comment>
<evidence type="ECO:0008006" key="3">
    <source>
        <dbReference type="Google" id="ProtNLM"/>
    </source>
</evidence>
<gene>
    <name evidence="1" type="ORF">DFR56_11297</name>
</gene>
<accession>A0A2V3W8S3</accession>
<organism evidence="1 2">
    <name type="scientific">Pseudogracilibacillus auburnensis</name>
    <dbReference type="NCBI Taxonomy" id="1494959"/>
    <lineage>
        <taxon>Bacteria</taxon>
        <taxon>Bacillati</taxon>
        <taxon>Bacillota</taxon>
        <taxon>Bacilli</taxon>
        <taxon>Bacillales</taxon>
        <taxon>Bacillaceae</taxon>
        <taxon>Pseudogracilibacillus</taxon>
    </lineage>
</organism>
<reference evidence="1 2" key="1">
    <citation type="submission" date="2018-05" db="EMBL/GenBank/DDBJ databases">
        <title>Genomic Encyclopedia of Type Strains, Phase IV (KMG-IV): sequencing the most valuable type-strain genomes for metagenomic binning, comparative biology and taxonomic classification.</title>
        <authorList>
            <person name="Goeker M."/>
        </authorList>
    </citation>
    <scope>NUCLEOTIDE SEQUENCE [LARGE SCALE GENOMIC DNA]</scope>
    <source>
        <strain evidence="1 2">DSM 28556</strain>
    </source>
</reference>
<proteinExistence type="predicted"/>
<dbReference type="EMBL" id="QJJQ01000012">
    <property type="protein sequence ID" value="PXW85119.1"/>
    <property type="molecule type" value="Genomic_DNA"/>
</dbReference>
<dbReference type="AlphaFoldDB" id="A0A2V3W8S3"/>
<dbReference type="Proteomes" id="UP000247978">
    <property type="component" value="Unassembled WGS sequence"/>
</dbReference>
<protein>
    <recommendedName>
        <fullName evidence="3">DNA (cytosine-5-)-methyltransferase</fullName>
    </recommendedName>
</protein>
<evidence type="ECO:0000313" key="1">
    <source>
        <dbReference type="EMBL" id="PXW85119.1"/>
    </source>
</evidence>
<keyword evidence="2" id="KW-1185">Reference proteome</keyword>
<name>A0A2V3W8S3_9BACI</name>
<evidence type="ECO:0000313" key="2">
    <source>
        <dbReference type="Proteomes" id="UP000247978"/>
    </source>
</evidence>